<dbReference type="GO" id="GO:0005794">
    <property type="term" value="C:Golgi apparatus"/>
    <property type="evidence" value="ECO:0007669"/>
    <property type="project" value="TreeGrafter"/>
</dbReference>
<proteinExistence type="inferred from homology"/>
<keyword evidence="6 8" id="KW-0472">Membrane</keyword>
<feature type="region of interest" description="Disordered" evidence="7">
    <location>
        <begin position="100"/>
        <end position="146"/>
    </location>
</feature>
<dbReference type="PANTHER" id="PTHR32285">
    <property type="entry name" value="PROTEIN TRICHOME BIREFRINGENCE-LIKE 9-RELATED"/>
    <property type="match status" value="1"/>
</dbReference>
<feature type="domain" description="Trichome birefringence-like C-terminal" evidence="9">
    <location>
        <begin position="554"/>
        <end position="814"/>
    </location>
</feature>
<name>A0A5E4FAY3_PRUDU</name>
<feature type="compositionally biased region" description="Polar residues" evidence="7">
    <location>
        <begin position="105"/>
        <end position="129"/>
    </location>
</feature>
<organism evidence="11 12">
    <name type="scientific">Prunus dulcis</name>
    <name type="common">Almond</name>
    <name type="synonym">Amygdalus dulcis</name>
    <dbReference type="NCBI Taxonomy" id="3755"/>
    <lineage>
        <taxon>Eukaryota</taxon>
        <taxon>Viridiplantae</taxon>
        <taxon>Streptophyta</taxon>
        <taxon>Embryophyta</taxon>
        <taxon>Tracheophyta</taxon>
        <taxon>Spermatophyta</taxon>
        <taxon>Magnoliopsida</taxon>
        <taxon>eudicotyledons</taxon>
        <taxon>Gunneridae</taxon>
        <taxon>Pentapetalae</taxon>
        <taxon>rosids</taxon>
        <taxon>fabids</taxon>
        <taxon>Rosales</taxon>
        <taxon>Rosaceae</taxon>
        <taxon>Amygdaloideae</taxon>
        <taxon>Amygdaleae</taxon>
        <taxon>Prunus</taxon>
    </lineage>
</organism>
<feature type="domain" description="Trichome birefringence-like N-terminal" evidence="10">
    <location>
        <begin position="501"/>
        <end position="553"/>
    </location>
</feature>
<feature type="region of interest" description="Disordered" evidence="7">
    <location>
        <begin position="389"/>
        <end position="487"/>
    </location>
</feature>
<evidence type="ECO:0000259" key="9">
    <source>
        <dbReference type="Pfam" id="PF13839"/>
    </source>
</evidence>
<dbReference type="InterPro" id="IPR026057">
    <property type="entry name" value="TBL_C"/>
</dbReference>
<accession>A0A5E4FAY3</accession>
<dbReference type="EMBL" id="CABIKO010000092">
    <property type="protein sequence ID" value="VVA25283.1"/>
    <property type="molecule type" value="Genomic_DNA"/>
</dbReference>
<dbReference type="Pfam" id="PF14416">
    <property type="entry name" value="PMR5N"/>
    <property type="match status" value="1"/>
</dbReference>
<dbReference type="GO" id="GO:0016020">
    <property type="term" value="C:membrane"/>
    <property type="evidence" value="ECO:0007669"/>
    <property type="project" value="UniProtKB-SubCell"/>
</dbReference>
<evidence type="ECO:0000256" key="2">
    <source>
        <dbReference type="ARBA" id="ARBA00007727"/>
    </source>
</evidence>
<feature type="compositionally biased region" description="Basic and acidic residues" evidence="7">
    <location>
        <begin position="174"/>
        <end position="187"/>
    </location>
</feature>
<dbReference type="InterPro" id="IPR029962">
    <property type="entry name" value="TBL"/>
</dbReference>
<dbReference type="Gramene" id="VVA25283">
    <property type="protein sequence ID" value="VVA25283"/>
    <property type="gene ID" value="Prudul26B028187"/>
</dbReference>
<feature type="compositionally biased region" description="Basic and acidic residues" evidence="7">
    <location>
        <begin position="425"/>
        <end position="440"/>
    </location>
</feature>
<keyword evidence="4" id="KW-0735">Signal-anchor</keyword>
<keyword evidence="5 8" id="KW-1133">Transmembrane helix</keyword>
<dbReference type="Proteomes" id="UP000327085">
    <property type="component" value="Chromosome 8"/>
</dbReference>
<feature type="compositionally biased region" description="Basic and acidic residues" evidence="7">
    <location>
        <begin position="407"/>
        <end position="417"/>
    </location>
</feature>
<protein>
    <submittedName>
        <fullName evidence="11">PREDICTED: trichome birefringence</fullName>
    </submittedName>
</protein>
<sequence>MKRQPSLFFKLPTRSLVFYFSLSSSIIFLTFIIIWVNKTTPPNSVVQAQEIGSCLQFNTSSLVSGFRPPIGAVPVHTNFAGNFNTNISVTVNGPEELVSSKPDENTSGFSGMNSLVSSGLQTKENQSQVPRHDEEDTGGGELDGNFTAAAQSTPAMLFDKIEMKNEEQNTPWNKTEEKNTPLNKTEEQNTPLNKTEEQNTASGFSGVNSLISGLQGKENQSQLAQRDEEDRVELNFTAVAPQSAPAILFDKIELSTEEQNAPLMNKTEEQTAQSMTKTEEKNAPLMNMTEEQNTSLMNKTEEQSTQLMTKTEEQNVPLRNTTEEENAPLLNTVVEQYAPLMNKTEEQTAPLMNKTEVQDAPLMNMTEEQNAASGFSGINSLVSGLQRKENESQVAEGAQSAPAVSFDKIEIKTEEQKAPVPLMNKTEERNAASSKRIEVRSRRRRGKNKKNRGTSFDPNAQVSSSEVPKNNRTTSFDQKTQVSSSEVVQAEDNKIIMKGGCDFSTRGRWVYDKSYPLYTNRSCPFIFEGFDCQGNGRSDKDYMRWRWQPQDCDIPRFNAKKMLELLRGKRLLYVGDSINRNQFESMVCMLVGDIKDPNRPRIKHEKGMYSFSFVDYKCKVEFSPSVFLVDKSMKRVGKKQVLTLRIDSIDHRSYHWIGADIVIFDTEHWWTDQKTNAGVNFYQEGDQIHPYLDVYTALRKGMMTWASWVDKHTDPRKTQVFFRTSSPTHFSGGEWKSRRSCIGATEPLLRDSGIANEKDRIAVEVIKQMKTRVTLLNITSMSEYRIDAHPSGILDCSHWCLPGLPDIWNELLYHHLLTN</sequence>
<dbReference type="Pfam" id="PF13839">
    <property type="entry name" value="PC-Esterase"/>
    <property type="match status" value="1"/>
</dbReference>
<dbReference type="InParanoid" id="A0A5E4FAY3"/>
<evidence type="ECO:0000313" key="11">
    <source>
        <dbReference type="EMBL" id="VVA25283.1"/>
    </source>
</evidence>
<evidence type="ECO:0000256" key="4">
    <source>
        <dbReference type="ARBA" id="ARBA00022968"/>
    </source>
</evidence>
<gene>
    <name evidence="11" type="ORF">ALMOND_2B028187</name>
</gene>
<dbReference type="OMA" id="QTAPLMN"/>
<dbReference type="InterPro" id="IPR025846">
    <property type="entry name" value="TBL_N"/>
</dbReference>
<comment type="subcellular location">
    <subcellularLocation>
        <location evidence="1">Membrane</location>
        <topology evidence="1">Single-pass membrane protein</topology>
    </subcellularLocation>
</comment>
<evidence type="ECO:0000256" key="6">
    <source>
        <dbReference type="ARBA" id="ARBA00023136"/>
    </source>
</evidence>
<comment type="similarity">
    <text evidence="2">Belongs to the PC-esterase family. TBL subfamily.</text>
</comment>
<keyword evidence="3 8" id="KW-0812">Transmembrane</keyword>
<dbReference type="AlphaFoldDB" id="A0A5E4FAY3"/>
<feature type="transmembrane region" description="Helical" evidence="8">
    <location>
        <begin position="16"/>
        <end position="36"/>
    </location>
</feature>
<feature type="compositionally biased region" description="Basic residues" evidence="7">
    <location>
        <begin position="441"/>
        <end position="452"/>
    </location>
</feature>
<reference evidence="12" key="1">
    <citation type="journal article" date="2020" name="Plant J.">
        <title>Transposons played a major role in the diversification between the closely related almond and peach genomes: results from the almond genome sequence.</title>
        <authorList>
            <person name="Alioto T."/>
            <person name="Alexiou K.G."/>
            <person name="Bardil A."/>
            <person name="Barteri F."/>
            <person name="Castanera R."/>
            <person name="Cruz F."/>
            <person name="Dhingra A."/>
            <person name="Duval H."/>
            <person name="Fernandez I Marti A."/>
            <person name="Frias L."/>
            <person name="Galan B."/>
            <person name="Garcia J.L."/>
            <person name="Howad W."/>
            <person name="Gomez-Garrido J."/>
            <person name="Gut M."/>
            <person name="Julca I."/>
            <person name="Morata J."/>
            <person name="Puigdomenech P."/>
            <person name="Ribeca P."/>
            <person name="Rubio Cabetas M.J."/>
            <person name="Vlasova A."/>
            <person name="Wirthensohn M."/>
            <person name="Garcia-Mas J."/>
            <person name="Gabaldon T."/>
            <person name="Casacuberta J.M."/>
            <person name="Arus P."/>
        </authorList>
    </citation>
    <scope>NUCLEOTIDE SEQUENCE [LARGE SCALE GENOMIC DNA]</scope>
    <source>
        <strain evidence="12">cv. Texas</strain>
    </source>
</reference>
<dbReference type="GO" id="GO:0016413">
    <property type="term" value="F:O-acetyltransferase activity"/>
    <property type="evidence" value="ECO:0007669"/>
    <property type="project" value="InterPro"/>
</dbReference>
<evidence type="ECO:0000313" key="12">
    <source>
        <dbReference type="Proteomes" id="UP000327085"/>
    </source>
</evidence>
<evidence type="ECO:0000256" key="1">
    <source>
        <dbReference type="ARBA" id="ARBA00004167"/>
    </source>
</evidence>
<evidence type="ECO:0000259" key="10">
    <source>
        <dbReference type="Pfam" id="PF14416"/>
    </source>
</evidence>
<feature type="compositionally biased region" description="Polar residues" evidence="7">
    <location>
        <begin position="188"/>
        <end position="224"/>
    </location>
</feature>
<evidence type="ECO:0000256" key="3">
    <source>
        <dbReference type="ARBA" id="ARBA00022692"/>
    </source>
</evidence>
<evidence type="ECO:0000256" key="5">
    <source>
        <dbReference type="ARBA" id="ARBA00022989"/>
    </source>
</evidence>
<feature type="compositionally biased region" description="Polar residues" evidence="7">
    <location>
        <begin position="454"/>
        <end position="487"/>
    </location>
</feature>
<feature type="region of interest" description="Disordered" evidence="7">
    <location>
        <begin position="165"/>
        <end position="229"/>
    </location>
</feature>
<evidence type="ECO:0000256" key="8">
    <source>
        <dbReference type="SAM" id="Phobius"/>
    </source>
</evidence>
<dbReference type="PANTHER" id="PTHR32285:SF19">
    <property type="entry name" value="PROTEIN TRICHOME BIREFRINGENCE-LIKE 6"/>
    <property type="match status" value="1"/>
</dbReference>
<evidence type="ECO:0000256" key="7">
    <source>
        <dbReference type="SAM" id="MobiDB-lite"/>
    </source>
</evidence>